<dbReference type="SUPFAM" id="SSF53448">
    <property type="entry name" value="Nucleotide-diphospho-sugar transferases"/>
    <property type="match status" value="3"/>
</dbReference>
<name>A0A0L1M4F8_PSESX</name>
<keyword evidence="1" id="KW-0472">Membrane</keyword>
<dbReference type="EMBL" id="LFQK01000040">
    <property type="protein sequence ID" value="KNH23291.1"/>
    <property type="molecule type" value="Genomic_DNA"/>
</dbReference>
<dbReference type="CDD" id="cd00761">
    <property type="entry name" value="Glyco_tranf_GTA_type"/>
    <property type="match status" value="1"/>
</dbReference>
<dbReference type="PATRIC" id="fig|317.197.peg.4193"/>
<organism evidence="4 5">
    <name type="scientific">Pseudomonas syringae</name>
    <dbReference type="NCBI Taxonomy" id="317"/>
    <lineage>
        <taxon>Bacteria</taxon>
        <taxon>Pseudomonadati</taxon>
        <taxon>Pseudomonadota</taxon>
        <taxon>Gammaproteobacteria</taxon>
        <taxon>Pseudomonadales</taxon>
        <taxon>Pseudomonadaceae</taxon>
        <taxon>Pseudomonas</taxon>
    </lineage>
</organism>
<comment type="caution">
    <text evidence="4">The sequence shown here is derived from an EMBL/GenBank/DDBJ whole genome shotgun (WGS) entry which is preliminary data.</text>
</comment>
<gene>
    <name evidence="4" type="ORF">ACS77_21440</name>
</gene>
<dbReference type="InterPro" id="IPR055259">
    <property type="entry name" value="YkvP/CgeB_Glyco_trans-like"/>
</dbReference>
<reference evidence="4 5" key="1">
    <citation type="submission" date="2015-06" db="EMBL/GenBank/DDBJ databases">
        <authorList>
            <person name="Hoefler B.C."/>
            <person name="Straight P.D."/>
        </authorList>
    </citation>
    <scope>NUCLEOTIDE SEQUENCE [LARGE SCALE GENOMIC DNA]</scope>
    <source>
        <strain evidence="4 5">Riq4</strain>
    </source>
</reference>
<feature type="domain" description="Glycosyltransferase 2-like" evidence="2">
    <location>
        <begin position="8"/>
        <end position="129"/>
    </location>
</feature>
<dbReference type="GO" id="GO:0016740">
    <property type="term" value="F:transferase activity"/>
    <property type="evidence" value="ECO:0007669"/>
    <property type="project" value="UniProtKB-KW"/>
</dbReference>
<dbReference type="AlphaFoldDB" id="A0A0L1M4F8"/>
<dbReference type="PANTHER" id="PTHR43685:SF2">
    <property type="entry name" value="GLYCOSYLTRANSFERASE 2-LIKE DOMAIN-CONTAINING PROTEIN"/>
    <property type="match status" value="1"/>
</dbReference>
<accession>A0A0L1M4F8</accession>
<dbReference type="InterPro" id="IPR001173">
    <property type="entry name" value="Glyco_trans_2-like"/>
</dbReference>
<keyword evidence="1" id="KW-1003">Cell membrane</keyword>
<dbReference type="Gene3D" id="3.90.550.10">
    <property type="entry name" value="Spore Coat Polysaccharide Biosynthesis Protein SpsA, Chain A"/>
    <property type="match status" value="2"/>
</dbReference>
<dbReference type="Pfam" id="PF00535">
    <property type="entry name" value="Glycos_transf_2"/>
    <property type="match status" value="2"/>
</dbReference>
<dbReference type="Pfam" id="PF13524">
    <property type="entry name" value="Glyco_trans_1_2"/>
    <property type="match status" value="1"/>
</dbReference>
<dbReference type="InterPro" id="IPR050834">
    <property type="entry name" value="Glycosyltransf_2"/>
</dbReference>
<keyword evidence="1" id="KW-0997">Cell inner membrane</keyword>
<evidence type="ECO:0000259" key="3">
    <source>
        <dbReference type="Pfam" id="PF13524"/>
    </source>
</evidence>
<evidence type="ECO:0000313" key="5">
    <source>
        <dbReference type="Proteomes" id="UP000036955"/>
    </source>
</evidence>
<dbReference type="OrthoDB" id="9179784at2"/>
<evidence type="ECO:0000313" key="4">
    <source>
        <dbReference type="EMBL" id="KNH23291.1"/>
    </source>
</evidence>
<keyword evidence="4" id="KW-0808">Transferase</keyword>
<feature type="domain" description="Spore protein YkvP/CgeB glycosyl transferase-like" evidence="3">
    <location>
        <begin position="1094"/>
        <end position="1174"/>
    </location>
</feature>
<dbReference type="Gene3D" id="3.40.50.2000">
    <property type="entry name" value="Glycogen Phosphorylase B"/>
    <property type="match status" value="1"/>
</dbReference>
<dbReference type="InterPro" id="IPR029044">
    <property type="entry name" value="Nucleotide-diphossugar_trans"/>
</dbReference>
<dbReference type="SUPFAM" id="SSF53756">
    <property type="entry name" value="UDP-Glycosyltransferase/glycogen phosphorylase"/>
    <property type="match status" value="1"/>
</dbReference>
<sequence>MKPAPLVTIAIPAFNPQFFRTALQSALSQTYANLEVIVCDDSGGDEIREIVDACEVPVSIRLRYVRNPQRLGFQANLMACTQEASGDYLKLLCDDDQLLPECITQQIIGFIDHEDVNLVIGQRQFYDGDYILLSDRVENCCFSTGVTLFKGEDLLGILESTPINFLSGLSGALLRTRHALEYLPALTQIGEGFVAHLDFALFACLLRRGNLVVVSQVLSLERLHPARLSNQAPVKAAVMTELDWLKQMLALRSGEPAPAPGWVRYLALADASEGQAYAWEETGLGRQLGFIQTVVRTRVGDDCDSFTDMYGQWLSCRHLNPAQQRLLEARLQSWSWRPRIVPIVLDSEGDVPALEETLKSIRQQTYAAEQVVVLSDSQRASCDGVRHVRLDDDPVDPFNRLLAQLDNADWIYLVRAGDRLNELALLLLAERIVETPDVRCLYSDEGGLRDEVSIEPVFKPDFNLDLMRSYPYVGRVLALQRQRVIELGGMADGFGELGVHDLVWRVVESNGPHAIGHIAEVLVESTLRLSQWLAQPQVIQQNPCVLAAHLERLGAPHRIRSGSQPMINRVDYLHDQPAMVSIIIATRNELGSLERCVESLLDKTACTRYEILIVDNASTAVDACNWLSAMEQVGSDKLRVLRCDHGDNLAAVQNFAAGHARGDYLLFLSPYIVVVNPDWLDELLNHAQRPEVGVVGGRLLSPQGRIEGTALVLGLRGAVGVPNRGEPLNTSGYMQRQQTVQNFSAVGIDCLLVRKKVFDDLHGLDEKNLAQALNGADFCLRVKQSGYLVVWTPYAELMRVVPSSAFNPAPEVLQAEQKSFYQRWLPVVARDPAYNPNLSLGTSNFSLEPGLKDGWNPFSRQLLPNVLAIPINTTAVGHYRVTQPFLELEAAGRVVGHLTYQAPTDIELERRSPDVIVLQGRYSQGAVNEVERIKNCSRAFRIYELDDYVIDVPKKNAHLRKAEVGVDKIVRRGVGLCDRVVVSTQPLADALRDMHHDIRVVPNMLAPHLWVGLTSQRRTSRKPRVGWGGGTSHDGDLAIIADVVRLLANEVEWVFFGMCPPALRPFVHEFHPSVGLEAYPAKLASLNLDLALAPLEFHIFNDCKSNLRLLEYGACGYPVICTDTEAYRGYLPCTKVVSNSTEEWLEAIRMHLSDPDASYRMGDALREEVLRDYMLKGNNLNYWAEGWLPN</sequence>
<dbReference type="Proteomes" id="UP000036955">
    <property type="component" value="Unassembled WGS sequence"/>
</dbReference>
<evidence type="ECO:0000256" key="1">
    <source>
        <dbReference type="ARBA" id="ARBA00022519"/>
    </source>
</evidence>
<protein>
    <submittedName>
        <fullName evidence="4">Glycosyl transferase family 2</fullName>
    </submittedName>
</protein>
<dbReference type="PANTHER" id="PTHR43685">
    <property type="entry name" value="GLYCOSYLTRANSFERASE"/>
    <property type="match status" value="1"/>
</dbReference>
<feature type="domain" description="Glycosyltransferase 2-like" evidence="2">
    <location>
        <begin position="581"/>
        <end position="706"/>
    </location>
</feature>
<evidence type="ECO:0000259" key="2">
    <source>
        <dbReference type="Pfam" id="PF00535"/>
    </source>
</evidence>
<proteinExistence type="predicted"/>